<dbReference type="RefSeq" id="WP_068424981.1">
    <property type="nucleotide sequence ID" value="NZ_LVHI01000012.1"/>
</dbReference>
<dbReference type="Proteomes" id="UP000077519">
    <property type="component" value="Unassembled WGS sequence"/>
</dbReference>
<gene>
    <name evidence="1" type="ORF">A3K89_04190</name>
</gene>
<accession>A0A177YGC9</accession>
<protein>
    <submittedName>
        <fullName evidence="1">Uncharacterized protein</fullName>
    </submittedName>
</protein>
<evidence type="ECO:0000313" key="1">
    <source>
        <dbReference type="EMBL" id="OAK54563.1"/>
    </source>
</evidence>
<dbReference type="EMBL" id="LVHI01000012">
    <property type="protein sequence ID" value="OAK54563.1"/>
    <property type="molecule type" value="Genomic_DNA"/>
</dbReference>
<reference evidence="1 2" key="1">
    <citation type="submission" date="2016-03" db="EMBL/GenBank/DDBJ databases">
        <title>Genome sequence of Rhodococcus kyotonensis KB10.</title>
        <authorList>
            <person name="Jeong H."/>
            <person name="Hong C.E."/>
            <person name="Jo S.H."/>
            <person name="Park J.M."/>
        </authorList>
    </citation>
    <scope>NUCLEOTIDE SEQUENCE [LARGE SCALE GENOMIC DNA]</scope>
    <source>
        <strain evidence="1 2">KB10</strain>
    </source>
</reference>
<organism evidence="1 2">
    <name type="scientific">Rhodococcoides kyotonense</name>
    <dbReference type="NCBI Taxonomy" id="398843"/>
    <lineage>
        <taxon>Bacteria</taxon>
        <taxon>Bacillati</taxon>
        <taxon>Actinomycetota</taxon>
        <taxon>Actinomycetes</taxon>
        <taxon>Mycobacteriales</taxon>
        <taxon>Nocardiaceae</taxon>
        <taxon>Rhodococcoides</taxon>
    </lineage>
</organism>
<name>A0A177YGC9_9NOCA</name>
<comment type="caution">
    <text evidence="1">The sequence shown here is derived from an EMBL/GenBank/DDBJ whole genome shotgun (WGS) entry which is preliminary data.</text>
</comment>
<sequence length="490" mass="54022">MSTPLPPVDEVESFLATCSEIESITLRDRIFATDPVPVHDMAVRLRVAPEHAVRIEHRSRTRAFDALRRLPSLRALGDRILEVARPVASLSRVASAIPDTTRTIPSLRIPLWSLISQMDERLSVESGWVFSPTRDAARDELSAVVARNSTIDGITPLRAVAEHFGMPAAELEDFAAGYRVLDGNLVPLDLPVAGQLASILASTGTPMSMPDLMDRMQPTRSASSVRNALVTDARFVKTDRTLWALTRWGIPPYVPIHRQIASIVDDRGSIEIDRLVAEITGSYDVKEQSIRTYASTGEFVTENEIVTRRRHSYTPRKSPSKTKHLYRGHGVVRWRTTVTAIHRKGSAFNLPSALAALLNVGPGTPRSFDSRLGGQSVMWVSVQARSGTIKRFVDDLDLTEGEEIFLEFGDDGTFDVVRADLPHTDPATRILGLIGRRARDAADDSTVLAEVADAVWLPNDATRAEVVSILSSRKEFELRAAIEHLPISHA</sequence>
<dbReference type="AlphaFoldDB" id="A0A177YGC9"/>
<keyword evidence="2" id="KW-1185">Reference proteome</keyword>
<evidence type="ECO:0000313" key="2">
    <source>
        <dbReference type="Proteomes" id="UP000077519"/>
    </source>
</evidence>
<proteinExistence type="predicted"/>